<organism evidence="2 3">
    <name type="scientific">Penicillium nordicum</name>
    <dbReference type="NCBI Taxonomy" id="229535"/>
    <lineage>
        <taxon>Eukaryota</taxon>
        <taxon>Fungi</taxon>
        <taxon>Dikarya</taxon>
        <taxon>Ascomycota</taxon>
        <taxon>Pezizomycotina</taxon>
        <taxon>Eurotiomycetes</taxon>
        <taxon>Eurotiomycetidae</taxon>
        <taxon>Eurotiales</taxon>
        <taxon>Aspergillaceae</taxon>
        <taxon>Penicillium</taxon>
    </lineage>
</organism>
<feature type="compositionally biased region" description="Polar residues" evidence="1">
    <location>
        <begin position="58"/>
        <end position="70"/>
    </location>
</feature>
<accession>A0A0M8NZ19</accession>
<evidence type="ECO:0000256" key="1">
    <source>
        <dbReference type="SAM" id="MobiDB-lite"/>
    </source>
</evidence>
<dbReference type="AlphaFoldDB" id="A0A0M8NZ19"/>
<gene>
    <name evidence="2" type="ORF">ACN38_g11282</name>
</gene>
<evidence type="ECO:0000313" key="2">
    <source>
        <dbReference type="EMBL" id="KOS37904.1"/>
    </source>
</evidence>
<evidence type="ECO:0000313" key="3">
    <source>
        <dbReference type="Proteomes" id="UP000037696"/>
    </source>
</evidence>
<feature type="compositionally biased region" description="Basic and acidic residues" evidence="1">
    <location>
        <begin position="33"/>
        <end position="47"/>
    </location>
</feature>
<comment type="caution">
    <text evidence="2">The sequence shown here is derived from an EMBL/GenBank/DDBJ whole genome shotgun (WGS) entry which is preliminary data.</text>
</comment>
<dbReference type="STRING" id="229535.A0A0M8NZ19"/>
<dbReference type="EMBL" id="LHQQ01000285">
    <property type="protein sequence ID" value="KOS37904.1"/>
    <property type="molecule type" value="Genomic_DNA"/>
</dbReference>
<dbReference type="OrthoDB" id="10483811at2759"/>
<reference evidence="2 3" key="1">
    <citation type="submission" date="2015-08" db="EMBL/GenBank/DDBJ databases">
        <title>Genome sequencing of Penicillium nordicum.</title>
        <authorList>
            <person name="Nguyen H.D."/>
            <person name="Seifert K.A."/>
        </authorList>
    </citation>
    <scope>NUCLEOTIDE SEQUENCE [LARGE SCALE GENOMIC DNA]</scope>
    <source>
        <strain evidence="2 3">DAOMC 185683</strain>
    </source>
</reference>
<feature type="compositionally biased region" description="Basic and acidic residues" evidence="1">
    <location>
        <begin position="71"/>
        <end position="80"/>
    </location>
</feature>
<proteinExistence type="predicted"/>
<sequence>MQSNASPLVRTTSLSSDVHGVNYSDPTIPDARSASEVDVDSRWEASRRFVNAPPPQRPMTSGNPVTTVRSGKNDQDDSHIKTIRSIGRKLTFRK</sequence>
<feature type="region of interest" description="Disordered" evidence="1">
    <location>
        <begin position="1"/>
        <end position="94"/>
    </location>
</feature>
<keyword evidence="3" id="KW-1185">Reference proteome</keyword>
<dbReference type="Proteomes" id="UP000037696">
    <property type="component" value="Unassembled WGS sequence"/>
</dbReference>
<feature type="compositionally biased region" description="Polar residues" evidence="1">
    <location>
        <begin position="1"/>
        <end position="16"/>
    </location>
</feature>
<protein>
    <submittedName>
        <fullName evidence="2">Uncharacterized protein</fullName>
    </submittedName>
</protein>
<name>A0A0M8NZ19_9EURO</name>